<dbReference type="InterPro" id="IPR029030">
    <property type="entry name" value="Caspase-like_dom_sf"/>
</dbReference>
<dbReference type="PROSITE" id="PS50207">
    <property type="entry name" value="CASPASE_P10"/>
    <property type="match status" value="1"/>
</dbReference>
<name>A0A443S3K8_9ACAR</name>
<dbReference type="OrthoDB" id="6116485at2759"/>
<accession>A0A443S3K8</accession>
<feature type="non-terminal residue" evidence="5">
    <location>
        <position position="1"/>
    </location>
</feature>
<dbReference type="EMBL" id="NCKV01009926">
    <property type="protein sequence ID" value="RWS22064.1"/>
    <property type="molecule type" value="Genomic_DNA"/>
</dbReference>
<dbReference type="Gene3D" id="3.40.50.1460">
    <property type="match status" value="1"/>
</dbReference>
<dbReference type="PANTHER" id="PTHR10454">
    <property type="entry name" value="CASPASE"/>
    <property type="match status" value="1"/>
</dbReference>
<dbReference type="PRINTS" id="PR00376">
    <property type="entry name" value="IL1BCENZYME"/>
</dbReference>
<proteinExistence type="inferred from homology"/>
<dbReference type="InterPro" id="IPR002138">
    <property type="entry name" value="Pept_C14_p10"/>
</dbReference>
<dbReference type="Pfam" id="PF00656">
    <property type="entry name" value="Peptidase_C14"/>
    <property type="match status" value="1"/>
</dbReference>
<evidence type="ECO:0000259" key="4">
    <source>
        <dbReference type="PROSITE" id="PS50208"/>
    </source>
</evidence>
<feature type="domain" description="Caspase family p20" evidence="4">
    <location>
        <begin position="1"/>
        <end position="116"/>
    </location>
</feature>
<comment type="similarity">
    <text evidence="1 2">Belongs to the peptidase C14A family.</text>
</comment>
<reference evidence="5 6" key="1">
    <citation type="journal article" date="2018" name="Gigascience">
        <title>Genomes of trombidid mites reveal novel predicted allergens and laterally-transferred genes associated with secondary metabolism.</title>
        <authorList>
            <person name="Dong X."/>
            <person name="Chaisiri K."/>
            <person name="Xia D."/>
            <person name="Armstrong S.D."/>
            <person name="Fang Y."/>
            <person name="Donnelly M.J."/>
            <person name="Kadowaki T."/>
            <person name="McGarry J.W."/>
            <person name="Darby A.C."/>
            <person name="Makepeace B.L."/>
        </authorList>
    </citation>
    <scope>NUCLEOTIDE SEQUENCE [LARGE SCALE GENOMIC DNA]</scope>
    <source>
        <strain evidence="5">UoL-UT</strain>
    </source>
</reference>
<evidence type="ECO:0000313" key="6">
    <source>
        <dbReference type="Proteomes" id="UP000288716"/>
    </source>
</evidence>
<dbReference type="AlphaFoldDB" id="A0A443S3K8"/>
<gene>
    <name evidence="5" type="ORF">B4U80_09427</name>
</gene>
<dbReference type="InterPro" id="IPR001309">
    <property type="entry name" value="Pept_C14_p20"/>
</dbReference>
<dbReference type="GO" id="GO:0004197">
    <property type="term" value="F:cysteine-type endopeptidase activity"/>
    <property type="evidence" value="ECO:0007669"/>
    <property type="project" value="InterPro"/>
</dbReference>
<dbReference type="InterPro" id="IPR011600">
    <property type="entry name" value="Pept_C14_caspase"/>
</dbReference>
<dbReference type="STRING" id="299467.A0A443S3K8"/>
<sequence>HEKFDNNELEERKGNKADKDAIDAYFREINFIVRVYEDKTVDEIENILRKYAKNEENLSYGVLVCFILTHGNRDHLCAKDSHYKLNKILEPFLPGNCEILNGRPKLFIINACQGEVFDEGNVVHYDACDVPLHTPEADDFLVTLSSVPGFKSFRHKIIGSYYVQHLIETLRKSRSCDVNEDIHSILTTVHDKIAFKALLENQHEKISAEEEKDFEKVIQMPIFLSSLRDELAVNRHYTNRGEFFKKATETTENYAYYLKKVVVLIRMGLQAGGFLYKVDPLEIDTEQLKSFVGEQILKVNERLNIIEDKIDHINLVLQDELVKDKLRIFLHNRNNIKEALDSFAKNPNSINAEELKKTCADKSMRSFLNFLHTEIMDAEANFVYAECFTAIYSEKYDDVQFNQTLNDVFDKFQEMLQQIVEKMEIEHNEFYKTSNVMQWAKEDVESYMKKHSDMSHEQFSKGAVNTLIDKYEWRTWIVGSYDKENGFCDEHVQVGTRDIAYVRTKHNRCVFIVSLNKTSDDYMSSNELNRLQADIKKVLEAGKYSIPHTCKTVESVISRKFNDKFVICINNEESLEVQHSKKVFLKVWKESSICISPLIGSFVKPVLKVIAWNPKFCSTSSFTVILV</sequence>
<dbReference type="SUPFAM" id="SSF52129">
    <property type="entry name" value="Caspase-like"/>
    <property type="match status" value="1"/>
</dbReference>
<evidence type="ECO:0000256" key="1">
    <source>
        <dbReference type="ARBA" id="ARBA00010134"/>
    </source>
</evidence>
<dbReference type="GO" id="GO:0006508">
    <property type="term" value="P:proteolysis"/>
    <property type="evidence" value="ECO:0007669"/>
    <property type="project" value="InterPro"/>
</dbReference>
<dbReference type="SMART" id="SM00115">
    <property type="entry name" value="CASc"/>
    <property type="match status" value="1"/>
</dbReference>
<keyword evidence="6" id="KW-1185">Reference proteome</keyword>
<feature type="domain" description="Caspase family p10" evidence="3">
    <location>
        <begin position="135"/>
        <end position="172"/>
    </location>
</feature>
<dbReference type="Proteomes" id="UP000288716">
    <property type="component" value="Unassembled WGS sequence"/>
</dbReference>
<evidence type="ECO:0000256" key="2">
    <source>
        <dbReference type="RuleBase" id="RU003971"/>
    </source>
</evidence>
<organism evidence="5 6">
    <name type="scientific">Leptotrombidium deliense</name>
    <dbReference type="NCBI Taxonomy" id="299467"/>
    <lineage>
        <taxon>Eukaryota</taxon>
        <taxon>Metazoa</taxon>
        <taxon>Ecdysozoa</taxon>
        <taxon>Arthropoda</taxon>
        <taxon>Chelicerata</taxon>
        <taxon>Arachnida</taxon>
        <taxon>Acari</taxon>
        <taxon>Acariformes</taxon>
        <taxon>Trombidiformes</taxon>
        <taxon>Prostigmata</taxon>
        <taxon>Anystina</taxon>
        <taxon>Parasitengona</taxon>
        <taxon>Trombiculoidea</taxon>
        <taxon>Trombiculidae</taxon>
        <taxon>Leptotrombidium</taxon>
    </lineage>
</organism>
<feature type="non-terminal residue" evidence="5">
    <location>
        <position position="627"/>
    </location>
</feature>
<dbReference type="PANTHER" id="PTHR10454:SF210">
    <property type="entry name" value="CASPASE-2"/>
    <property type="match status" value="1"/>
</dbReference>
<evidence type="ECO:0000259" key="3">
    <source>
        <dbReference type="PROSITE" id="PS50207"/>
    </source>
</evidence>
<dbReference type="InterPro" id="IPR015917">
    <property type="entry name" value="Pept_C14A"/>
</dbReference>
<dbReference type="VEuPathDB" id="VectorBase:LDEU009976"/>
<protein>
    <submittedName>
        <fullName evidence="5">Caspase-3-like protein</fullName>
    </submittedName>
</protein>
<dbReference type="InterPro" id="IPR002398">
    <property type="entry name" value="Pept_C14"/>
</dbReference>
<comment type="caution">
    <text evidence="5">The sequence shown here is derived from an EMBL/GenBank/DDBJ whole genome shotgun (WGS) entry which is preliminary data.</text>
</comment>
<evidence type="ECO:0000313" key="5">
    <source>
        <dbReference type="EMBL" id="RWS22064.1"/>
    </source>
</evidence>
<dbReference type="PROSITE" id="PS50208">
    <property type="entry name" value="CASPASE_P20"/>
    <property type="match status" value="1"/>
</dbReference>